<dbReference type="Pfam" id="PF13491">
    <property type="entry name" value="FtsK_4TM"/>
    <property type="match status" value="1"/>
</dbReference>
<dbReference type="AlphaFoldDB" id="A0A4V2PVS9"/>
<feature type="binding site" evidence="14">
    <location>
        <begin position="484"/>
        <end position="491"/>
    </location>
    <ligand>
        <name>ATP</name>
        <dbReference type="ChEBI" id="CHEBI:30616"/>
    </ligand>
</feature>
<evidence type="ECO:0000256" key="9">
    <source>
        <dbReference type="ARBA" id="ARBA00022989"/>
    </source>
</evidence>
<feature type="transmembrane region" description="Helical" evidence="16">
    <location>
        <begin position="105"/>
        <end position="122"/>
    </location>
</feature>
<evidence type="ECO:0000256" key="16">
    <source>
        <dbReference type="SAM" id="Phobius"/>
    </source>
</evidence>
<feature type="compositionally biased region" description="Basic and acidic residues" evidence="15">
    <location>
        <begin position="726"/>
        <end position="735"/>
    </location>
</feature>
<keyword evidence="7" id="KW-0159">Chromosome partition</keyword>
<evidence type="ECO:0000256" key="3">
    <source>
        <dbReference type="ARBA" id="ARBA00022475"/>
    </source>
</evidence>
<feature type="domain" description="FtsK" evidence="17">
    <location>
        <begin position="467"/>
        <end position="664"/>
    </location>
</feature>
<dbReference type="Gene3D" id="3.40.50.300">
    <property type="entry name" value="P-loop containing nucleotide triphosphate hydrolases"/>
    <property type="match status" value="1"/>
</dbReference>
<keyword evidence="11 16" id="KW-0472">Membrane</keyword>
<evidence type="ECO:0000256" key="12">
    <source>
        <dbReference type="ARBA" id="ARBA00023306"/>
    </source>
</evidence>
<evidence type="ECO:0000256" key="1">
    <source>
        <dbReference type="ARBA" id="ARBA00004651"/>
    </source>
</evidence>
<dbReference type="CDD" id="cd01127">
    <property type="entry name" value="TrwB_TraG_TraD_VirD4"/>
    <property type="match status" value="1"/>
</dbReference>
<name>A0A4V2PVS9_9BACT</name>
<dbReference type="Proteomes" id="UP000295210">
    <property type="component" value="Unassembled WGS sequence"/>
</dbReference>
<feature type="transmembrane region" description="Helical" evidence="16">
    <location>
        <begin position="154"/>
        <end position="175"/>
    </location>
</feature>
<keyword evidence="5 16" id="KW-0812">Transmembrane</keyword>
<feature type="transmembrane region" description="Helical" evidence="16">
    <location>
        <begin position="20"/>
        <end position="38"/>
    </location>
</feature>
<dbReference type="SMART" id="SM00382">
    <property type="entry name" value="AAA"/>
    <property type="match status" value="1"/>
</dbReference>
<dbReference type="Gene3D" id="3.30.980.40">
    <property type="match status" value="1"/>
</dbReference>
<comment type="similarity">
    <text evidence="2">Belongs to the FtsK/SpoIIIE/SftA family.</text>
</comment>
<evidence type="ECO:0000313" key="18">
    <source>
        <dbReference type="EMBL" id="TCK75441.1"/>
    </source>
</evidence>
<feature type="transmembrane region" description="Helical" evidence="16">
    <location>
        <begin position="75"/>
        <end position="93"/>
    </location>
</feature>
<keyword evidence="10" id="KW-0238">DNA-binding</keyword>
<keyword evidence="4" id="KW-0132">Cell division</keyword>
<dbReference type="InterPro" id="IPR003593">
    <property type="entry name" value="AAA+_ATPase"/>
</dbReference>
<dbReference type="InterPro" id="IPR027417">
    <property type="entry name" value="P-loop_NTPase"/>
</dbReference>
<sequence length="816" mass="90115">MKPLKLALSPTRNRRLNELLGFLLLVAASLLLLSLISFHPSDPSFNTVSDPGRAVSNWIGRAGALTSDLLLQMEGLAAFCVPLLLGSIAMAWMRSRPTGSSLSKLLGALLCLLFLPAIFGLLPGHLHLLRGLPVEGLIGLLVSGLLVRYLNLPGAWIVSISMVAVALYLSTAFSLNTAQEWLAVRFAFIQSWRDRFTRWKQLRARAREQKQAARVEAARATTQAKAVAAPTQPKAPKQVKPVPEPVQQVPERRKDALAAMREEEELAAMHEQEQAPETVHEAPPQRSVWEQMPRASVPDPEPLPEPPSSIAVGERADAEIRTVTLTPKTVSGYRLPPSTLLHRSEESQTIREDELREEAKVLVEKCAEFDVGGQVVQINPGPVVTTFEFRPEAGVKYSRVTGLSEDLCLAMRAESILIERMAGKSTVGIQVPNHTRETIWLRDIVEAENFSSPKSKLTLAMGKDINGRIVTADLATMPHVLIAGSTGSGKSVAINAMIMSVLFKATPEQVRLILVDPKRVELGMYEGIPHLFTPIITEPKLAANALRNAVREMERRLKLLASRSVRNIDQYNKLFENPSLFEDGEDENPLPYIIIIIDELADLMMLDKANVEEAITRLAQMARAVGIHLVLATQRPSVDVITGLIKANVPTRISFRLATKVDSRTILDSNGAESLLGRGDMLFLPPGTSRLQRVHAPFVTEKEIAAVTEFWKKQGEAEYVQGFLEGPKDDRGRDLEEGDGEDSNDELYEDGVRLVLEFGKASTSLLQRRLRIGYGRAAHLIDMMERDGIVGPADGSKPREILKPPDWMNEVEQVIR</sequence>
<keyword evidence="19" id="KW-1185">Reference proteome</keyword>
<dbReference type="InterPro" id="IPR050206">
    <property type="entry name" value="FtsK/SpoIIIE/SftA"/>
</dbReference>
<evidence type="ECO:0000256" key="15">
    <source>
        <dbReference type="SAM" id="MobiDB-lite"/>
    </source>
</evidence>
<dbReference type="SUPFAM" id="SSF46785">
    <property type="entry name" value="Winged helix' DNA-binding domain"/>
    <property type="match status" value="1"/>
</dbReference>
<dbReference type="PANTHER" id="PTHR22683:SF41">
    <property type="entry name" value="DNA TRANSLOCASE FTSK"/>
    <property type="match status" value="1"/>
</dbReference>
<dbReference type="GO" id="GO:0051301">
    <property type="term" value="P:cell division"/>
    <property type="evidence" value="ECO:0007669"/>
    <property type="project" value="UniProtKB-KW"/>
</dbReference>
<evidence type="ECO:0000256" key="10">
    <source>
        <dbReference type="ARBA" id="ARBA00023125"/>
    </source>
</evidence>
<evidence type="ECO:0000256" key="4">
    <source>
        <dbReference type="ARBA" id="ARBA00022618"/>
    </source>
</evidence>
<feature type="region of interest" description="Disordered" evidence="15">
    <location>
        <begin position="223"/>
        <end position="286"/>
    </location>
</feature>
<dbReference type="Pfam" id="PF17854">
    <property type="entry name" value="FtsK_alpha"/>
    <property type="match status" value="1"/>
</dbReference>
<comment type="caution">
    <text evidence="18">The sequence shown here is derived from an EMBL/GenBank/DDBJ whole genome shotgun (WGS) entry which is preliminary data.</text>
</comment>
<dbReference type="InterPro" id="IPR002543">
    <property type="entry name" value="FtsK_dom"/>
</dbReference>
<dbReference type="Gene3D" id="1.10.10.10">
    <property type="entry name" value="Winged helix-like DNA-binding domain superfamily/Winged helix DNA-binding domain"/>
    <property type="match status" value="1"/>
</dbReference>
<proteinExistence type="inferred from homology"/>
<gene>
    <name evidence="18" type="ORF">C7378_0424</name>
</gene>
<dbReference type="GO" id="GO:0003677">
    <property type="term" value="F:DNA binding"/>
    <property type="evidence" value="ECO:0007669"/>
    <property type="project" value="UniProtKB-KW"/>
</dbReference>
<dbReference type="EMBL" id="SMGK01000001">
    <property type="protein sequence ID" value="TCK75441.1"/>
    <property type="molecule type" value="Genomic_DNA"/>
</dbReference>
<dbReference type="InterPro" id="IPR018541">
    <property type="entry name" value="Ftsk_gamma"/>
</dbReference>
<keyword evidence="9 16" id="KW-1133">Transmembrane helix</keyword>
<dbReference type="RefSeq" id="WP_131991206.1">
    <property type="nucleotide sequence ID" value="NZ_SMGK01000001.1"/>
</dbReference>
<feature type="transmembrane region" description="Helical" evidence="16">
    <location>
        <begin position="128"/>
        <end position="147"/>
    </location>
</feature>
<accession>A0A4V2PVS9</accession>
<keyword evidence="6 14" id="KW-0547">Nucleotide-binding</keyword>
<protein>
    <submittedName>
        <fullName evidence="18">S-DNA-T family DNA segregation ATPase FtsK/SpoIIIE</fullName>
    </submittedName>
</protein>
<reference evidence="18 19" key="1">
    <citation type="submission" date="2019-03" db="EMBL/GenBank/DDBJ databases">
        <title>Genomic Encyclopedia of Type Strains, Phase IV (KMG-IV): sequencing the most valuable type-strain genomes for metagenomic binning, comparative biology and taxonomic classification.</title>
        <authorList>
            <person name="Goeker M."/>
        </authorList>
    </citation>
    <scope>NUCLEOTIDE SEQUENCE [LARGE SCALE GENOMIC DNA]</scope>
    <source>
        <strain evidence="18 19">DSM 103428</strain>
    </source>
</reference>
<evidence type="ECO:0000256" key="13">
    <source>
        <dbReference type="ARBA" id="ARBA00025923"/>
    </source>
</evidence>
<dbReference type="InterPro" id="IPR036388">
    <property type="entry name" value="WH-like_DNA-bd_sf"/>
</dbReference>
<evidence type="ECO:0000313" key="19">
    <source>
        <dbReference type="Proteomes" id="UP000295210"/>
    </source>
</evidence>
<evidence type="ECO:0000256" key="14">
    <source>
        <dbReference type="PROSITE-ProRule" id="PRU00289"/>
    </source>
</evidence>
<evidence type="ECO:0000256" key="6">
    <source>
        <dbReference type="ARBA" id="ARBA00022741"/>
    </source>
</evidence>
<dbReference type="Pfam" id="PF09397">
    <property type="entry name" value="FtsK_gamma"/>
    <property type="match status" value="1"/>
</dbReference>
<dbReference type="GO" id="GO:0007059">
    <property type="term" value="P:chromosome segregation"/>
    <property type="evidence" value="ECO:0007669"/>
    <property type="project" value="UniProtKB-KW"/>
</dbReference>
<feature type="compositionally biased region" description="Low complexity" evidence="15">
    <location>
        <begin position="223"/>
        <end position="249"/>
    </location>
</feature>
<dbReference type="SMART" id="SM00843">
    <property type="entry name" value="Ftsk_gamma"/>
    <property type="match status" value="1"/>
</dbReference>
<keyword evidence="3" id="KW-1003">Cell membrane</keyword>
<evidence type="ECO:0000259" key="17">
    <source>
        <dbReference type="PROSITE" id="PS50901"/>
    </source>
</evidence>
<keyword evidence="8 14" id="KW-0067">ATP-binding</keyword>
<organism evidence="18 19">
    <name type="scientific">Acidipila rosea</name>
    <dbReference type="NCBI Taxonomy" id="768535"/>
    <lineage>
        <taxon>Bacteria</taxon>
        <taxon>Pseudomonadati</taxon>
        <taxon>Acidobacteriota</taxon>
        <taxon>Terriglobia</taxon>
        <taxon>Terriglobales</taxon>
        <taxon>Acidobacteriaceae</taxon>
        <taxon>Acidipila</taxon>
    </lineage>
</organism>
<dbReference type="InterPro" id="IPR025199">
    <property type="entry name" value="FtsK_4TM"/>
</dbReference>
<dbReference type="GO" id="GO:0005886">
    <property type="term" value="C:plasma membrane"/>
    <property type="evidence" value="ECO:0007669"/>
    <property type="project" value="UniProtKB-SubCell"/>
</dbReference>
<keyword evidence="12" id="KW-0131">Cell cycle</keyword>
<evidence type="ECO:0000256" key="2">
    <source>
        <dbReference type="ARBA" id="ARBA00006474"/>
    </source>
</evidence>
<evidence type="ECO:0000256" key="7">
    <source>
        <dbReference type="ARBA" id="ARBA00022829"/>
    </source>
</evidence>
<dbReference type="InterPro" id="IPR036390">
    <property type="entry name" value="WH_DNA-bd_sf"/>
</dbReference>
<dbReference type="Pfam" id="PF01580">
    <property type="entry name" value="FtsK_SpoIIIE"/>
    <property type="match status" value="1"/>
</dbReference>
<comment type="subcellular location">
    <subcellularLocation>
        <location evidence="1">Cell membrane</location>
        <topology evidence="1">Multi-pass membrane protein</topology>
    </subcellularLocation>
</comment>
<evidence type="ECO:0000256" key="11">
    <source>
        <dbReference type="ARBA" id="ARBA00023136"/>
    </source>
</evidence>
<dbReference type="SUPFAM" id="SSF52540">
    <property type="entry name" value="P-loop containing nucleoside triphosphate hydrolases"/>
    <property type="match status" value="1"/>
</dbReference>
<feature type="region of interest" description="Disordered" evidence="15">
    <location>
        <begin position="722"/>
        <end position="744"/>
    </location>
</feature>
<dbReference type="PROSITE" id="PS50901">
    <property type="entry name" value="FTSK"/>
    <property type="match status" value="1"/>
</dbReference>
<comment type="subunit">
    <text evidence="13">Homohexamer. Forms a ring that surrounds DNA.</text>
</comment>
<dbReference type="GO" id="GO:0005524">
    <property type="term" value="F:ATP binding"/>
    <property type="evidence" value="ECO:0007669"/>
    <property type="project" value="UniProtKB-UniRule"/>
</dbReference>
<dbReference type="PANTHER" id="PTHR22683">
    <property type="entry name" value="SPORULATION PROTEIN RELATED"/>
    <property type="match status" value="1"/>
</dbReference>
<evidence type="ECO:0000256" key="5">
    <source>
        <dbReference type="ARBA" id="ARBA00022692"/>
    </source>
</evidence>
<dbReference type="OrthoDB" id="9807790at2"/>
<dbReference type="InterPro" id="IPR041027">
    <property type="entry name" value="FtsK_alpha"/>
</dbReference>
<evidence type="ECO:0000256" key="8">
    <source>
        <dbReference type="ARBA" id="ARBA00022840"/>
    </source>
</evidence>